<name>A0A8H7BMQ6_9FUNG</name>
<dbReference type="InterPro" id="IPR027417">
    <property type="entry name" value="P-loop_NTPase"/>
</dbReference>
<evidence type="ECO:0000256" key="2">
    <source>
        <dbReference type="ARBA" id="ARBA00022670"/>
    </source>
</evidence>
<protein>
    <recommendedName>
        <fullName evidence="9">Lon protease homolog</fullName>
        <ecNumber evidence="9">3.4.21.-</ecNumber>
    </recommendedName>
</protein>
<dbReference type="InterPro" id="IPR003593">
    <property type="entry name" value="AAA+_ATPase"/>
</dbReference>
<dbReference type="GO" id="GO:0016887">
    <property type="term" value="F:ATP hydrolysis activity"/>
    <property type="evidence" value="ECO:0007669"/>
    <property type="project" value="InterPro"/>
</dbReference>
<dbReference type="SUPFAM" id="SSF88697">
    <property type="entry name" value="PUA domain-like"/>
    <property type="match status" value="1"/>
</dbReference>
<dbReference type="GO" id="GO:0004176">
    <property type="term" value="F:ATP-dependent peptidase activity"/>
    <property type="evidence" value="ECO:0007669"/>
    <property type="project" value="UniProtKB-UniRule"/>
</dbReference>
<keyword evidence="3 9" id="KW-0547">Nucleotide-binding</keyword>
<dbReference type="InterPro" id="IPR004815">
    <property type="entry name" value="Lon_bac/euk-typ"/>
</dbReference>
<dbReference type="AlphaFoldDB" id="A0A8H7BMQ6"/>
<feature type="domain" description="Lon N-terminal" evidence="15">
    <location>
        <begin position="7"/>
        <end position="242"/>
    </location>
</feature>
<evidence type="ECO:0000256" key="3">
    <source>
        <dbReference type="ARBA" id="ARBA00022741"/>
    </source>
</evidence>
<dbReference type="SMART" id="SM00464">
    <property type="entry name" value="LON"/>
    <property type="match status" value="1"/>
</dbReference>
<keyword evidence="7" id="KW-0346">Stress response</keyword>
<dbReference type="Pfam" id="PF05362">
    <property type="entry name" value="Lon_C"/>
    <property type="match status" value="1"/>
</dbReference>
<dbReference type="GO" id="GO:0005524">
    <property type="term" value="F:ATP binding"/>
    <property type="evidence" value="ECO:0007669"/>
    <property type="project" value="UniProtKB-KW"/>
</dbReference>
<dbReference type="NCBIfam" id="TIGR00763">
    <property type="entry name" value="lon"/>
    <property type="match status" value="1"/>
</dbReference>
<keyword evidence="17" id="KW-1185">Reference proteome</keyword>
<keyword evidence="5 9" id="KW-0720">Serine protease</keyword>
<dbReference type="FunFam" id="1.10.8.60:FF:000091">
    <property type="entry name" value="Lon protease homolog 2, peroxisomal"/>
    <property type="match status" value="1"/>
</dbReference>
<dbReference type="InterPro" id="IPR014721">
    <property type="entry name" value="Ribsml_uS5_D2-typ_fold_subgr"/>
</dbReference>
<proteinExistence type="inferred from homology"/>
<dbReference type="SUPFAM" id="SSF52540">
    <property type="entry name" value="P-loop containing nucleoside triphosphate hydrolases"/>
    <property type="match status" value="1"/>
</dbReference>
<feature type="compositionally biased region" description="Polar residues" evidence="13">
    <location>
        <begin position="63"/>
        <end position="83"/>
    </location>
</feature>
<sequence length="854" mass="95395">MSLPDTLLVVPTENKVLLPSVVIKLTMKGKEAIAFTRKHYRQNEQRKTIPIACIPFKSSIPTEQQPTELGQAGSIQESSSEMTQKQHDGLSVTPEDRERLFDYGCAARIVRVQRTGLNVFTVFLEGIARFKVEKYMQDGLTLQAKVKYTERHSKEKLDEARDEMIAFKALSREFLSKIRDLQMPDTLIQQLSKLVDTVPSPVLADLLVSVIETSYEEKLLMLSTANVKERLAKASEWLTRQLHVLKISEQIHSSIEGKLSKKQREFYLRQQLDAIKQELGETDELSGGKDEDEIVQLSRRLSEANLPTEVATVAQRELSRIKKLQPSSSEWSVTRNYLELIADLPWDKKSEEILDITKAKQQLEEDHFGLEHVKKRIIEYLSVVKIKGDLKAPIICFVGPPGVGKTSLGRSIASALSREFHRISLGGVRDEADMRGHRRTYVGAMPGLIIQGLRRTGVNNPLFLLDEIDKLVQSTHYGDPAAALLEVLDPEQNNSFSDHYLNVPFDLSSVLFIATANSVETIPEPLLDRMELIHLSGYTFEEKLHIARSHLLPKQINAHGLESDQVLMSDEVILKIAENYTRESGVRNLERTIAAVVRAKCVELAELREAGKETNYIPEVKLNDLEDILGIATFEKEIAEREPIPGVVTGLAYSGSGNGGILFVESTKMPGNGDLQLTGSLGDVIKESAQIALTWVKSHAYTLKIAASEHYNIVEKYDVHIHVPSGAIPKDGPSAGKFQINRIHHCVTMVCSLVSLFSGYHVPSTTAMTGEISLRGQVLPVGGIKEKVISAHRAGISKIIMPYRNRKDVEADVPANVKDDIEFVYAKSIWDVLEAALVMNDTGKWPTRTFESHL</sequence>
<dbReference type="InterPro" id="IPR003111">
    <property type="entry name" value="Lon_prtase_N"/>
</dbReference>
<feature type="active site" evidence="10 12">
    <location>
        <position position="787"/>
    </location>
</feature>
<dbReference type="SMART" id="SM00382">
    <property type="entry name" value="AAA"/>
    <property type="match status" value="1"/>
</dbReference>
<dbReference type="Gene3D" id="3.40.50.300">
    <property type="entry name" value="P-loop containing nucleotide triphosphate hydrolases"/>
    <property type="match status" value="1"/>
</dbReference>
<dbReference type="Gene3D" id="1.20.5.5270">
    <property type="match status" value="1"/>
</dbReference>
<evidence type="ECO:0000259" key="14">
    <source>
        <dbReference type="PROSITE" id="PS51786"/>
    </source>
</evidence>
<dbReference type="EMBL" id="JABAYA010000172">
    <property type="protein sequence ID" value="KAF7722891.1"/>
    <property type="molecule type" value="Genomic_DNA"/>
</dbReference>
<evidence type="ECO:0000259" key="15">
    <source>
        <dbReference type="PROSITE" id="PS51787"/>
    </source>
</evidence>
<dbReference type="InterPro" id="IPR003959">
    <property type="entry name" value="ATPase_AAA_core"/>
</dbReference>
<evidence type="ECO:0000256" key="5">
    <source>
        <dbReference type="ARBA" id="ARBA00022825"/>
    </source>
</evidence>
<dbReference type="PRINTS" id="PR00830">
    <property type="entry name" value="ENDOLAPTASE"/>
</dbReference>
<dbReference type="InterPro" id="IPR015947">
    <property type="entry name" value="PUA-like_sf"/>
</dbReference>
<keyword evidence="1" id="KW-0963">Cytoplasm</keyword>
<reference evidence="16" key="1">
    <citation type="submission" date="2020-01" db="EMBL/GenBank/DDBJ databases">
        <title>Genome Sequencing of Three Apophysomyces-Like Fungal Strains Confirms a Novel Fungal Genus in the Mucoromycota with divergent Burkholderia-like Endosymbiotic Bacteria.</title>
        <authorList>
            <person name="Stajich J.E."/>
            <person name="Macias A.M."/>
            <person name="Carter-House D."/>
            <person name="Lovett B."/>
            <person name="Kasson L.R."/>
            <person name="Berry K."/>
            <person name="Grigoriev I."/>
            <person name="Chang Y."/>
            <person name="Spatafora J."/>
            <person name="Kasson M.T."/>
        </authorList>
    </citation>
    <scope>NUCLEOTIDE SEQUENCE</scope>
    <source>
        <strain evidence="16">NRRL A-21654</strain>
    </source>
</reference>
<dbReference type="InterPro" id="IPR020568">
    <property type="entry name" value="Ribosomal_Su5_D2-typ_SF"/>
</dbReference>
<dbReference type="SUPFAM" id="SSF54211">
    <property type="entry name" value="Ribosomal protein S5 domain 2-like"/>
    <property type="match status" value="1"/>
</dbReference>
<dbReference type="FunFam" id="1.20.5.5270:FF:000002">
    <property type="entry name" value="Lon protease homolog"/>
    <property type="match status" value="1"/>
</dbReference>
<keyword evidence="2 9" id="KW-0645">Protease</keyword>
<feature type="domain" description="Lon proteolytic" evidence="14">
    <location>
        <begin position="642"/>
        <end position="839"/>
    </location>
</feature>
<evidence type="ECO:0000256" key="1">
    <source>
        <dbReference type="ARBA" id="ARBA00022490"/>
    </source>
</evidence>
<feature type="active site" evidence="10 12">
    <location>
        <position position="734"/>
    </location>
</feature>
<evidence type="ECO:0000256" key="8">
    <source>
        <dbReference type="ARBA" id="ARBA00023140"/>
    </source>
</evidence>
<evidence type="ECO:0000256" key="10">
    <source>
        <dbReference type="PIRSR" id="PIRSR001174-1"/>
    </source>
</evidence>
<dbReference type="InterPro" id="IPR046336">
    <property type="entry name" value="Lon_prtase_N_sf"/>
</dbReference>
<evidence type="ECO:0000256" key="9">
    <source>
        <dbReference type="PIRNR" id="PIRNR001174"/>
    </source>
</evidence>
<dbReference type="Pfam" id="PF22667">
    <property type="entry name" value="Lon_lid"/>
    <property type="match status" value="1"/>
</dbReference>
<dbReference type="Proteomes" id="UP000605846">
    <property type="component" value="Unassembled WGS sequence"/>
</dbReference>
<comment type="similarity">
    <text evidence="9 12">Belongs to the peptidase S16 family.</text>
</comment>
<evidence type="ECO:0000256" key="4">
    <source>
        <dbReference type="ARBA" id="ARBA00022801"/>
    </source>
</evidence>
<dbReference type="Gene3D" id="3.30.230.10">
    <property type="match status" value="1"/>
</dbReference>
<comment type="caution">
    <text evidence="16">The sequence shown here is derived from an EMBL/GenBank/DDBJ whole genome shotgun (WGS) entry which is preliminary data.</text>
</comment>
<dbReference type="PROSITE" id="PS51786">
    <property type="entry name" value="LON_PROTEOLYTIC"/>
    <property type="match status" value="1"/>
</dbReference>
<dbReference type="GO" id="GO:0006508">
    <property type="term" value="P:proteolysis"/>
    <property type="evidence" value="ECO:0007669"/>
    <property type="project" value="UniProtKB-KW"/>
</dbReference>
<evidence type="ECO:0000256" key="13">
    <source>
        <dbReference type="SAM" id="MobiDB-lite"/>
    </source>
</evidence>
<dbReference type="PIRSF" id="PIRSF001174">
    <property type="entry name" value="Lon_proteas"/>
    <property type="match status" value="1"/>
</dbReference>
<evidence type="ECO:0000256" key="6">
    <source>
        <dbReference type="ARBA" id="ARBA00022840"/>
    </source>
</evidence>
<keyword evidence="4 9" id="KW-0378">Hydrolase</keyword>
<dbReference type="Gene3D" id="1.20.58.1480">
    <property type="match status" value="1"/>
</dbReference>
<evidence type="ECO:0000256" key="7">
    <source>
        <dbReference type="ARBA" id="ARBA00023016"/>
    </source>
</evidence>
<dbReference type="Pfam" id="PF02190">
    <property type="entry name" value="LON_substr_bdg"/>
    <property type="match status" value="1"/>
</dbReference>
<dbReference type="InterPro" id="IPR054594">
    <property type="entry name" value="Lon_lid"/>
</dbReference>
<dbReference type="GO" id="GO:0004252">
    <property type="term" value="F:serine-type endopeptidase activity"/>
    <property type="evidence" value="ECO:0007669"/>
    <property type="project" value="UniProtKB-UniRule"/>
</dbReference>
<feature type="compositionally biased region" description="Basic and acidic residues" evidence="13">
    <location>
        <begin position="84"/>
        <end position="93"/>
    </location>
</feature>
<evidence type="ECO:0000313" key="16">
    <source>
        <dbReference type="EMBL" id="KAF7722891.1"/>
    </source>
</evidence>
<dbReference type="OrthoDB" id="2411602at2759"/>
<keyword evidence="8" id="KW-0576">Peroxisome</keyword>
<evidence type="ECO:0000256" key="11">
    <source>
        <dbReference type="PIRSR" id="PIRSR001174-2"/>
    </source>
</evidence>
<dbReference type="Pfam" id="PF00004">
    <property type="entry name" value="AAA"/>
    <property type="match status" value="1"/>
</dbReference>
<dbReference type="FunFam" id="3.40.50.300:FF:000382">
    <property type="entry name" value="Lon protease homolog 2, peroxisomal"/>
    <property type="match status" value="1"/>
</dbReference>
<accession>A0A8H7BMQ6</accession>
<feature type="binding site" evidence="11">
    <location>
        <begin position="399"/>
        <end position="406"/>
    </location>
    <ligand>
        <name>ATP</name>
        <dbReference type="ChEBI" id="CHEBI:30616"/>
    </ligand>
</feature>
<gene>
    <name evidence="16" type="primary">LON1</name>
    <name evidence="16" type="ORF">EC973_002611</name>
</gene>
<dbReference type="PROSITE" id="PS51787">
    <property type="entry name" value="LON_N"/>
    <property type="match status" value="1"/>
</dbReference>
<dbReference type="InterPro" id="IPR027065">
    <property type="entry name" value="Lon_Prtase"/>
</dbReference>
<organism evidence="16 17">
    <name type="scientific">Apophysomyces ossiformis</name>
    <dbReference type="NCBI Taxonomy" id="679940"/>
    <lineage>
        <taxon>Eukaryota</taxon>
        <taxon>Fungi</taxon>
        <taxon>Fungi incertae sedis</taxon>
        <taxon>Mucoromycota</taxon>
        <taxon>Mucoromycotina</taxon>
        <taxon>Mucoromycetes</taxon>
        <taxon>Mucorales</taxon>
        <taxon>Mucorineae</taxon>
        <taxon>Mucoraceae</taxon>
        <taxon>Apophysomyces</taxon>
    </lineage>
</organism>
<evidence type="ECO:0000313" key="17">
    <source>
        <dbReference type="Proteomes" id="UP000605846"/>
    </source>
</evidence>
<keyword evidence="6 9" id="KW-0067">ATP-binding</keyword>
<feature type="region of interest" description="Disordered" evidence="13">
    <location>
        <begin position="63"/>
        <end position="93"/>
    </location>
</feature>
<evidence type="ECO:0000256" key="12">
    <source>
        <dbReference type="PROSITE-ProRule" id="PRU01122"/>
    </source>
</evidence>
<dbReference type="FunFam" id="3.30.230.10:FF:000039">
    <property type="entry name" value="Lon protease homolog 2, peroxisomal"/>
    <property type="match status" value="1"/>
</dbReference>
<dbReference type="Gene3D" id="1.10.8.60">
    <property type="match status" value="1"/>
</dbReference>
<dbReference type="Gene3D" id="2.30.130.40">
    <property type="entry name" value="LON domain-like"/>
    <property type="match status" value="1"/>
</dbReference>
<dbReference type="CDD" id="cd19500">
    <property type="entry name" value="RecA-like_Lon"/>
    <property type="match status" value="1"/>
</dbReference>
<dbReference type="InterPro" id="IPR008269">
    <property type="entry name" value="Lon_proteolytic"/>
</dbReference>
<dbReference type="EC" id="3.4.21.-" evidence="9"/>
<dbReference type="PANTHER" id="PTHR10046">
    <property type="entry name" value="ATP DEPENDENT LON PROTEASE FAMILY MEMBER"/>
    <property type="match status" value="1"/>
</dbReference>
<dbReference type="GO" id="GO:0030163">
    <property type="term" value="P:protein catabolic process"/>
    <property type="evidence" value="ECO:0007669"/>
    <property type="project" value="InterPro"/>
</dbReference>